<proteinExistence type="predicted"/>
<accession>A0A518HV64</accession>
<dbReference type="OrthoDB" id="254108at2"/>
<dbReference type="Proteomes" id="UP000319004">
    <property type="component" value="Chromosome"/>
</dbReference>
<feature type="signal peptide" evidence="1">
    <location>
        <begin position="1"/>
        <end position="24"/>
    </location>
</feature>
<dbReference type="RefSeq" id="WP_145389030.1">
    <property type="nucleotide sequence ID" value="NZ_CP037423.1"/>
</dbReference>
<evidence type="ECO:0000313" key="3">
    <source>
        <dbReference type="Proteomes" id="UP000319004"/>
    </source>
</evidence>
<dbReference type="EMBL" id="CP037423">
    <property type="protein sequence ID" value="QDV44746.1"/>
    <property type="molecule type" value="Genomic_DNA"/>
</dbReference>
<name>A0A518HV64_9BACT</name>
<sequence length="297" mass="31763" precursor="true">MKMLVWLSATFTVLLVLASGLTGAPPSDSDAAADKPAAATPSCCLDKAAAADTGKESDAKPACCLAASDSEDAPQCSGCLNPTAAAGCGKCADAGNKAANVDATAKEAGKSCQFCSDDECKQECTDCAAVRTDAETVAAKQPQPLGKGAAMRGGPGMGRGHGHDAQHDIDHEDFFFLIEHKETIRRTVKNLPNGIETLTESDDEDVAARIQKHVESMYDRMEHVNPIRMRDPLFREIFANAKKIKMDVEHTEHGVLVRETSKDAYVAKLLQEHAKVVSLFIKNGYSELPKNHAPPKR</sequence>
<dbReference type="KEGG" id="snep:Enr13x_46160"/>
<keyword evidence="1" id="KW-0732">Signal</keyword>
<reference evidence="2 3" key="1">
    <citation type="submission" date="2019-03" db="EMBL/GenBank/DDBJ databases">
        <title>Deep-cultivation of Planctomycetes and their phenomic and genomic characterization uncovers novel biology.</title>
        <authorList>
            <person name="Wiegand S."/>
            <person name="Jogler M."/>
            <person name="Boedeker C."/>
            <person name="Pinto D."/>
            <person name="Vollmers J."/>
            <person name="Rivas-Marin E."/>
            <person name="Kohn T."/>
            <person name="Peeters S.H."/>
            <person name="Heuer A."/>
            <person name="Rast P."/>
            <person name="Oberbeckmann S."/>
            <person name="Bunk B."/>
            <person name="Jeske O."/>
            <person name="Meyerdierks A."/>
            <person name="Storesund J.E."/>
            <person name="Kallscheuer N."/>
            <person name="Luecker S."/>
            <person name="Lage O.M."/>
            <person name="Pohl T."/>
            <person name="Merkel B.J."/>
            <person name="Hornburger P."/>
            <person name="Mueller R.-W."/>
            <person name="Bruemmer F."/>
            <person name="Labrenz M."/>
            <person name="Spormann A.M."/>
            <person name="Op den Camp H."/>
            <person name="Overmann J."/>
            <person name="Amann R."/>
            <person name="Jetten M.S.M."/>
            <person name="Mascher T."/>
            <person name="Medema M.H."/>
            <person name="Devos D.P."/>
            <person name="Kaster A.-K."/>
            <person name="Ovreas L."/>
            <person name="Rohde M."/>
            <person name="Galperin M.Y."/>
            <person name="Jogler C."/>
        </authorList>
    </citation>
    <scope>NUCLEOTIDE SEQUENCE [LARGE SCALE GENOMIC DNA]</scope>
    <source>
        <strain evidence="2 3">Enr13</strain>
    </source>
</reference>
<feature type="chain" id="PRO_5021963012" evidence="1">
    <location>
        <begin position="25"/>
        <end position="297"/>
    </location>
</feature>
<evidence type="ECO:0000313" key="2">
    <source>
        <dbReference type="EMBL" id="QDV44746.1"/>
    </source>
</evidence>
<dbReference type="AlphaFoldDB" id="A0A518HV64"/>
<organism evidence="2 3">
    <name type="scientific">Stieleria neptunia</name>
    <dbReference type="NCBI Taxonomy" id="2527979"/>
    <lineage>
        <taxon>Bacteria</taxon>
        <taxon>Pseudomonadati</taxon>
        <taxon>Planctomycetota</taxon>
        <taxon>Planctomycetia</taxon>
        <taxon>Pirellulales</taxon>
        <taxon>Pirellulaceae</taxon>
        <taxon>Stieleria</taxon>
    </lineage>
</organism>
<protein>
    <submittedName>
        <fullName evidence="2">Uncharacterized protein</fullName>
    </submittedName>
</protein>
<evidence type="ECO:0000256" key="1">
    <source>
        <dbReference type="SAM" id="SignalP"/>
    </source>
</evidence>
<gene>
    <name evidence="2" type="ORF">Enr13x_46160</name>
</gene>
<keyword evidence="3" id="KW-1185">Reference proteome</keyword>